<dbReference type="EMBL" id="CP088156">
    <property type="protein sequence ID" value="UFZ07712.1"/>
    <property type="molecule type" value="Genomic_DNA"/>
</dbReference>
<organism evidence="1 2">
    <name type="scientific">Bradyrhizobium ontarionense</name>
    <dbReference type="NCBI Taxonomy" id="2898149"/>
    <lineage>
        <taxon>Bacteria</taxon>
        <taxon>Pseudomonadati</taxon>
        <taxon>Pseudomonadota</taxon>
        <taxon>Alphaproteobacteria</taxon>
        <taxon>Hyphomicrobiales</taxon>
        <taxon>Nitrobacteraceae</taxon>
        <taxon>Bradyrhizobium</taxon>
    </lineage>
</organism>
<keyword evidence="2" id="KW-1185">Reference proteome</keyword>
<dbReference type="CDD" id="cd21471">
    <property type="entry name" value="CrtC-like"/>
    <property type="match status" value="1"/>
</dbReference>
<evidence type="ECO:0000313" key="1">
    <source>
        <dbReference type="EMBL" id="UFZ07712.1"/>
    </source>
</evidence>
<dbReference type="SUPFAM" id="SSF159245">
    <property type="entry name" value="AttH-like"/>
    <property type="match status" value="1"/>
</dbReference>
<name>A0ABY3RKW2_9BRAD</name>
<proteinExistence type="predicted"/>
<evidence type="ECO:0000313" key="2">
    <source>
        <dbReference type="Proteomes" id="UP001431010"/>
    </source>
</evidence>
<gene>
    <name evidence="1" type="ORF">LQG66_15995</name>
</gene>
<reference evidence="1" key="1">
    <citation type="journal article" date="2024" name="Antonie Van Leeuwenhoek">
        <title>Bradyrhizobium ontarionense sp. nov., a novel bacterial symbiont isolated from Aeschynomene indica (Indian jointvetch), harbours photosynthesis, nitrogen fixation and nitrous oxide (N2O) reductase genes.</title>
        <authorList>
            <person name="Bromfield E.S.P."/>
            <person name="Cloutier S."/>
        </authorList>
    </citation>
    <scope>NUCLEOTIDE SEQUENCE</scope>
    <source>
        <strain evidence="1">A19</strain>
    </source>
</reference>
<sequence length="270" mass="30846">MFSPYYAWARRRGPADPENHCALNVALYGERAKRWAMTERGRRAITRDEESLAIGPSRLAWTGRELTIEISEVSVPWPLPLRGKVRVVPTALNEFAFTLDAEGRHRWQPIAPCCRVSVDFDHPDLHWRGDGYFDINHGDAPLERDFQSWQWSRAATRTGTVISYDTIARDGADKTIALHVDPAARLERIAPLAEAPLRKTLWRIDRSARADVDAPVRVISTLEDAPFYARSHLAARVRGEDVAIMHESLSLDRFQMPIVQAMLPFRMPRW</sequence>
<dbReference type="Proteomes" id="UP001431010">
    <property type="component" value="Chromosome"/>
</dbReference>
<accession>A0ABY3RKW2</accession>
<dbReference type="RefSeq" id="WP_231327162.1">
    <property type="nucleotide sequence ID" value="NZ_CP088156.1"/>
</dbReference>
<protein>
    <submittedName>
        <fullName evidence="1">Hydratase</fullName>
    </submittedName>
</protein>